<dbReference type="Proteomes" id="UP001321305">
    <property type="component" value="Chromosome"/>
</dbReference>
<evidence type="ECO:0000313" key="9">
    <source>
        <dbReference type="Proteomes" id="UP001321305"/>
    </source>
</evidence>
<gene>
    <name evidence="8" type="ORF">PIECOFPK_02076</name>
</gene>
<organism evidence="8 9">
    <name type="scientific">Mycovorax composti</name>
    <dbReference type="NCBI Taxonomy" id="2962693"/>
    <lineage>
        <taxon>Bacteria</taxon>
        <taxon>Pseudomonadati</taxon>
        <taxon>Bacteroidota</taxon>
        <taxon>Chitinophagia</taxon>
        <taxon>Chitinophagales</taxon>
        <taxon>Chitinophagaceae</taxon>
        <taxon>Mycovorax</taxon>
    </lineage>
</organism>
<dbReference type="Pfam" id="PF14322">
    <property type="entry name" value="SusD-like_3"/>
    <property type="match status" value="1"/>
</dbReference>
<dbReference type="InterPro" id="IPR011990">
    <property type="entry name" value="TPR-like_helical_dom_sf"/>
</dbReference>
<evidence type="ECO:0000256" key="4">
    <source>
        <dbReference type="ARBA" id="ARBA00023136"/>
    </source>
</evidence>
<protein>
    <submittedName>
        <fullName evidence="8">SusD-like protein P2</fullName>
    </submittedName>
</protein>
<dbReference type="Gene3D" id="1.25.40.390">
    <property type="match status" value="1"/>
</dbReference>
<dbReference type="SUPFAM" id="SSF48452">
    <property type="entry name" value="TPR-like"/>
    <property type="match status" value="1"/>
</dbReference>
<evidence type="ECO:0000256" key="2">
    <source>
        <dbReference type="ARBA" id="ARBA00006275"/>
    </source>
</evidence>
<reference evidence="9" key="1">
    <citation type="submission" date="2024-01" db="EMBL/GenBank/DDBJ databases">
        <title>Mycovorax composti gen. nov. sp. nov., a member of the family Chitinophagaceae isolated from button mushroom compost.</title>
        <authorList>
            <person name="Thai M."/>
            <person name="Bell T.L."/>
            <person name="Kertesz M.A."/>
        </authorList>
    </citation>
    <scope>NUCLEOTIDE SEQUENCE [LARGE SCALE GENOMIC DNA]</scope>
    <source>
        <strain evidence="9">C216</strain>
    </source>
</reference>
<proteinExistence type="inferred from homology"/>
<dbReference type="InterPro" id="IPR012944">
    <property type="entry name" value="SusD_RagB_dom"/>
</dbReference>
<dbReference type="Pfam" id="PF07980">
    <property type="entry name" value="SusD_RagB"/>
    <property type="match status" value="1"/>
</dbReference>
<accession>A0ABZ2EMD8</accession>
<name>A0ABZ2EMD8_9BACT</name>
<dbReference type="InterPro" id="IPR033985">
    <property type="entry name" value="SusD-like_N"/>
</dbReference>
<keyword evidence="3" id="KW-0732">Signal</keyword>
<comment type="subcellular location">
    <subcellularLocation>
        <location evidence="1">Cell outer membrane</location>
    </subcellularLocation>
</comment>
<evidence type="ECO:0000313" key="8">
    <source>
        <dbReference type="EMBL" id="WWC84341.1"/>
    </source>
</evidence>
<keyword evidence="9" id="KW-1185">Reference proteome</keyword>
<feature type="domain" description="SusD-like N-terminal" evidence="7">
    <location>
        <begin position="95"/>
        <end position="204"/>
    </location>
</feature>
<dbReference type="EMBL" id="CP144143">
    <property type="protein sequence ID" value="WWC84341.1"/>
    <property type="molecule type" value="Genomic_DNA"/>
</dbReference>
<sequence>MKNIITIIGATTLLFASCNKLDQIPKSTVSKEAVFNSEAGLKLYTNSFYTLLPTSNDILKGDNMGDFVARKDVPDFFRAGAFGPAQSTGWTWTSLRNINYFLENNNSSSVSEAVRNNYNGIARLFRALFYFEKVKRFGDVPWINRTLSTNDELLYSGRDPRALVMDSVLNDLNYAIENISAASEATRTRITRTVAQALKSRICLFEGTYRKYHTELNLQSTANRWLQEAADAAQAVINSNLYSLANITDIENGYRNLFISTSVNSETLLCIAYSQELGVFHDANWYYTSATAGDRLSFTRKFINTYLRSDGTPFTDLPDYKTQTFMSETKNRDKRLNQTIRTQGYTRINGTQTVNVPPQFSQTYTGYQPAKWVNPDMGLDGGSRNASNIPIIRYAEVLLNYAEAKAELGTLTDEDWANTIGQLRKRGGITGGLSTKPTQADNYIRQNYFPNISDPVILEVRRERGIELALEGFRFYDIIRWKRGELFTDTWNGMYVPALNTMMDLNEDGVNDVYFYTERPSNMQSGVIYINVAPEVNGQPNNMILSETNKGEIQWMNTIPRVWNDRMYLYPIPLNDLTLNPNLKQNPNW</sequence>
<evidence type="ECO:0000259" key="7">
    <source>
        <dbReference type="Pfam" id="PF14322"/>
    </source>
</evidence>
<dbReference type="PROSITE" id="PS51257">
    <property type="entry name" value="PROKAR_LIPOPROTEIN"/>
    <property type="match status" value="1"/>
</dbReference>
<evidence type="ECO:0000256" key="1">
    <source>
        <dbReference type="ARBA" id="ARBA00004442"/>
    </source>
</evidence>
<keyword evidence="4" id="KW-0472">Membrane</keyword>
<comment type="similarity">
    <text evidence="2">Belongs to the SusD family.</text>
</comment>
<dbReference type="RefSeq" id="WP_409965802.1">
    <property type="nucleotide sequence ID" value="NZ_CP144143.1"/>
</dbReference>
<evidence type="ECO:0000256" key="3">
    <source>
        <dbReference type="ARBA" id="ARBA00022729"/>
    </source>
</evidence>
<evidence type="ECO:0000259" key="6">
    <source>
        <dbReference type="Pfam" id="PF07980"/>
    </source>
</evidence>
<evidence type="ECO:0000256" key="5">
    <source>
        <dbReference type="ARBA" id="ARBA00023237"/>
    </source>
</evidence>
<keyword evidence="5" id="KW-0998">Cell outer membrane</keyword>
<feature type="domain" description="RagB/SusD" evidence="6">
    <location>
        <begin position="292"/>
        <end position="589"/>
    </location>
</feature>